<protein>
    <submittedName>
        <fullName evidence="2">Uncharacterized protein</fullName>
    </submittedName>
</protein>
<dbReference type="Pfam" id="PF00459">
    <property type="entry name" value="Inositol_P"/>
    <property type="match status" value="1"/>
</dbReference>
<dbReference type="GO" id="GO:0006020">
    <property type="term" value="P:inositol metabolic process"/>
    <property type="evidence" value="ECO:0007669"/>
    <property type="project" value="TreeGrafter"/>
</dbReference>
<dbReference type="Gene3D" id="3.30.540.10">
    <property type="entry name" value="Fructose-1,6-Bisphosphatase, subunit A, domain 1"/>
    <property type="match status" value="1"/>
</dbReference>
<evidence type="ECO:0000313" key="3">
    <source>
        <dbReference type="Proteomes" id="UP001327560"/>
    </source>
</evidence>
<keyword evidence="3" id="KW-1185">Reference proteome</keyword>
<dbReference type="PANTHER" id="PTHR20854:SF4">
    <property type="entry name" value="INOSITOL-1-MONOPHOSPHATASE-RELATED"/>
    <property type="match status" value="1"/>
</dbReference>
<evidence type="ECO:0000313" key="2">
    <source>
        <dbReference type="EMBL" id="WOK93006.1"/>
    </source>
</evidence>
<dbReference type="PANTHER" id="PTHR20854">
    <property type="entry name" value="INOSITOL MONOPHOSPHATASE"/>
    <property type="match status" value="1"/>
</dbReference>
<dbReference type="GO" id="GO:0008934">
    <property type="term" value="F:inositol monophosphate 1-phosphatase activity"/>
    <property type="evidence" value="ECO:0007669"/>
    <property type="project" value="TreeGrafter"/>
</dbReference>
<name>A0AAQ3JN93_9LILI</name>
<comment type="similarity">
    <text evidence="1">Belongs to the inositol monophosphatase superfamily.</text>
</comment>
<sequence>MANANGAHLDPLPLSPLLSPSNLPLFPIFRCFSRRRVPRLSQWTPLKSQGRSFASRSIRPSAWSTRARLPSVCVSIALTIFKVPTVGVVYNPIVGELFTGVHGQGAFLNGAPIKASSQTELPSALLATGGGTKRDKPIVDAITGRINNLLFKVNSGSLY</sequence>
<dbReference type="GO" id="GO:0007165">
    <property type="term" value="P:signal transduction"/>
    <property type="evidence" value="ECO:0007669"/>
    <property type="project" value="TreeGrafter"/>
</dbReference>
<accession>A0AAQ3JN93</accession>
<organism evidence="2 3">
    <name type="scientific">Canna indica</name>
    <name type="common">Indian-shot</name>
    <dbReference type="NCBI Taxonomy" id="4628"/>
    <lineage>
        <taxon>Eukaryota</taxon>
        <taxon>Viridiplantae</taxon>
        <taxon>Streptophyta</taxon>
        <taxon>Embryophyta</taxon>
        <taxon>Tracheophyta</taxon>
        <taxon>Spermatophyta</taxon>
        <taxon>Magnoliopsida</taxon>
        <taxon>Liliopsida</taxon>
        <taxon>Zingiberales</taxon>
        <taxon>Cannaceae</taxon>
        <taxon>Canna</taxon>
    </lineage>
</organism>
<reference evidence="2 3" key="1">
    <citation type="submission" date="2023-10" db="EMBL/GenBank/DDBJ databases">
        <title>Chromosome-scale genome assembly provides insights into flower coloration mechanisms of Canna indica.</title>
        <authorList>
            <person name="Li C."/>
        </authorList>
    </citation>
    <scope>NUCLEOTIDE SEQUENCE [LARGE SCALE GENOMIC DNA]</scope>
    <source>
        <tissue evidence="2">Flower</tissue>
    </source>
</reference>
<evidence type="ECO:0000256" key="1">
    <source>
        <dbReference type="ARBA" id="ARBA00009759"/>
    </source>
</evidence>
<dbReference type="Proteomes" id="UP001327560">
    <property type="component" value="Chromosome 1"/>
</dbReference>
<dbReference type="InterPro" id="IPR000760">
    <property type="entry name" value="Inositol_monophosphatase-like"/>
</dbReference>
<gene>
    <name evidence="2" type="ORF">Cni_G01698</name>
</gene>
<dbReference type="AlphaFoldDB" id="A0AAQ3JN93"/>
<proteinExistence type="inferred from homology"/>
<dbReference type="EMBL" id="CP136890">
    <property type="protein sequence ID" value="WOK93006.1"/>
    <property type="molecule type" value="Genomic_DNA"/>
</dbReference>
<dbReference type="SUPFAM" id="SSF56655">
    <property type="entry name" value="Carbohydrate phosphatase"/>
    <property type="match status" value="1"/>
</dbReference>